<protein>
    <submittedName>
        <fullName evidence="1">Uncharacterized protein</fullName>
    </submittedName>
</protein>
<dbReference type="AlphaFoldDB" id="A0A0M0KHA3"/>
<gene>
    <name evidence="1" type="ORF">AMD02_04430</name>
</gene>
<organism evidence="1">
    <name type="scientific">Halalkalibacterium halodurans</name>
    <name type="common">Bacillus halodurans</name>
    <dbReference type="NCBI Taxonomy" id="86665"/>
    <lineage>
        <taxon>Bacteria</taxon>
        <taxon>Bacillati</taxon>
        <taxon>Bacillota</taxon>
        <taxon>Bacilli</taxon>
        <taxon>Bacillales</taxon>
        <taxon>Bacillaceae</taxon>
        <taxon>Halalkalibacterium (ex Joshi et al. 2022)</taxon>
    </lineage>
</organism>
<name>A0A0M0KHA3_ALKHA</name>
<dbReference type="GeneID" id="87598587"/>
<dbReference type="RefSeq" id="WP_053430570.1">
    <property type="nucleotide sequence ID" value="NZ_CP040441.1"/>
</dbReference>
<dbReference type="EMBL" id="LILD01000001">
    <property type="protein sequence ID" value="KOO38189.1"/>
    <property type="molecule type" value="Genomic_DNA"/>
</dbReference>
<proteinExistence type="predicted"/>
<sequence length="70" mass="7742">MSTGVKALNYRCVLVEDTELEEPKAIVETSKEIATTILSRVPIKKDKHSGLSSLFRKCIGKGYMIIGESK</sequence>
<evidence type="ECO:0000313" key="1">
    <source>
        <dbReference type="EMBL" id="KOO38189.1"/>
    </source>
</evidence>
<reference evidence="1" key="1">
    <citation type="submission" date="2015-08" db="EMBL/GenBank/DDBJ databases">
        <title>Complete DNA Sequence of Pseudomonas syringae pv. actinidiae, the Causal Agent of Kiwifruit Canker Disease.</title>
        <authorList>
            <person name="Rikkerink E.H.A."/>
            <person name="Fineran P.C."/>
        </authorList>
    </citation>
    <scope>NUCLEOTIDE SEQUENCE</scope>
    <source>
        <strain evidence="1">DSM 13666</strain>
    </source>
</reference>
<dbReference type="PATRIC" id="fig|136160.3.peg.1154"/>
<comment type="caution">
    <text evidence="1">The sequence shown here is derived from an EMBL/GenBank/DDBJ whole genome shotgun (WGS) entry which is preliminary data.</text>
</comment>
<accession>A0A0M0KHA3</accession>